<evidence type="ECO:0000256" key="1">
    <source>
        <dbReference type="ARBA" id="ARBA00001462"/>
    </source>
</evidence>
<dbReference type="Gene3D" id="2.60.120.260">
    <property type="entry name" value="Galactose-binding domain-like"/>
    <property type="match status" value="1"/>
</dbReference>
<proteinExistence type="inferred from homology"/>
<keyword evidence="4" id="KW-0732">Signal</keyword>
<dbReference type="EC" id="3.2.1.55" evidence="3"/>
<comment type="catalytic activity">
    <reaction evidence="1">
        <text>Hydrolysis of terminal non-reducing alpha-L-arabinofuranoside residues in alpha-L-arabinosides.</text>
        <dbReference type="EC" id="3.2.1.55"/>
    </reaction>
</comment>
<dbReference type="EMBL" id="BEHT01000001">
    <property type="protein sequence ID" value="GBC97567.1"/>
    <property type="molecule type" value="Genomic_DNA"/>
</dbReference>
<dbReference type="GO" id="GO:0046373">
    <property type="term" value="P:L-arabinose metabolic process"/>
    <property type="evidence" value="ECO:0007669"/>
    <property type="project" value="InterPro"/>
</dbReference>
<evidence type="ECO:0000256" key="2">
    <source>
        <dbReference type="ARBA" id="ARBA00007186"/>
    </source>
</evidence>
<dbReference type="Pfam" id="PF06439">
    <property type="entry name" value="3keto-disac_hyd"/>
    <property type="match status" value="1"/>
</dbReference>
<dbReference type="InterPro" id="IPR051563">
    <property type="entry name" value="Glycosyl_Hydrolase_51"/>
</dbReference>
<dbReference type="InterPro" id="IPR055235">
    <property type="entry name" value="ASD1_cat"/>
</dbReference>
<evidence type="ECO:0000256" key="7">
    <source>
        <dbReference type="SAM" id="Phobius"/>
    </source>
</evidence>
<protein>
    <recommendedName>
        <fullName evidence="3">non-reducing end alpha-L-arabinofuranosidase</fullName>
        <ecNumber evidence="3">3.2.1.55</ecNumber>
    </recommendedName>
</protein>
<dbReference type="Pfam" id="PF06964">
    <property type="entry name" value="Alpha-L-AF_C"/>
    <property type="match status" value="1"/>
</dbReference>
<dbReference type="InterPro" id="IPR013780">
    <property type="entry name" value="Glyco_hydro_b"/>
</dbReference>
<dbReference type="Gene3D" id="2.60.40.1180">
    <property type="entry name" value="Golgi alpha-mannosidase II"/>
    <property type="match status" value="1"/>
</dbReference>
<keyword evidence="6" id="KW-0325">Glycoprotein</keyword>
<keyword evidence="7" id="KW-0472">Membrane</keyword>
<dbReference type="PANTHER" id="PTHR31776:SF0">
    <property type="entry name" value="ALPHA-L-ARABINOFURANOSIDASE 1"/>
    <property type="match status" value="1"/>
</dbReference>
<reference evidence="10" key="1">
    <citation type="submission" date="2017-09" db="EMBL/GenBank/DDBJ databases">
        <title>Metaegenomics of thermophilic ammonia-oxidizing enrichment culture.</title>
        <authorList>
            <person name="Kato S."/>
            <person name="Suzuki K."/>
        </authorList>
    </citation>
    <scope>NUCLEOTIDE SEQUENCE [LARGE SCALE GENOMIC DNA]</scope>
</reference>
<dbReference type="AlphaFoldDB" id="A0A2H5X8Y3"/>
<comment type="similarity">
    <text evidence="2">Belongs to the glycosyl hydrolase 51 family.</text>
</comment>
<evidence type="ECO:0000256" key="3">
    <source>
        <dbReference type="ARBA" id="ARBA00012670"/>
    </source>
</evidence>
<evidence type="ECO:0000256" key="4">
    <source>
        <dbReference type="ARBA" id="ARBA00022729"/>
    </source>
</evidence>
<keyword evidence="7" id="KW-1133">Transmembrane helix</keyword>
<dbReference type="GO" id="GO:0046556">
    <property type="term" value="F:alpha-L-arabinofuranosidase activity"/>
    <property type="evidence" value="ECO:0007669"/>
    <property type="project" value="UniProtKB-EC"/>
</dbReference>
<dbReference type="Gene3D" id="2.60.120.560">
    <property type="entry name" value="Exo-inulinase, domain 1"/>
    <property type="match status" value="1"/>
</dbReference>
<feature type="domain" description="Alpha-L-arabinofuranosidase C-terminal" evidence="8">
    <location>
        <begin position="637"/>
        <end position="816"/>
    </location>
</feature>
<dbReference type="SUPFAM" id="SSF51011">
    <property type="entry name" value="Glycosyl hydrolase domain"/>
    <property type="match status" value="1"/>
</dbReference>
<dbReference type="Proteomes" id="UP000236173">
    <property type="component" value="Unassembled WGS sequence"/>
</dbReference>
<gene>
    <name evidence="9" type="ORF">HRbin17_00054</name>
</gene>
<dbReference type="InterPro" id="IPR010496">
    <property type="entry name" value="AL/BT2_dom"/>
</dbReference>
<dbReference type="SUPFAM" id="SSF49899">
    <property type="entry name" value="Concanavalin A-like lectins/glucanases"/>
    <property type="match status" value="1"/>
</dbReference>
<comment type="caution">
    <text evidence="9">The sequence shown here is derived from an EMBL/GenBank/DDBJ whole genome shotgun (WGS) entry which is preliminary data.</text>
</comment>
<dbReference type="SUPFAM" id="SSF51445">
    <property type="entry name" value="(Trans)glycosidases"/>
    <property type="match status" value="1"/>
</dbReference>
<evidence type="ECO:0000313" key="9">
    <source>
        <dbReference type="EMBL" id="GBC97567.1"/>
    </source>
</evidence>
<keyword evidence="9" id="KW-0326">Glycosidase</keyword>
<organism evidence="9 10">
    <name type="scientific">Candidatus Fervidibacter japonicus</name>
    <dbReference type="NCBI Taxonomy" id="2035412"/>
    <lineage>
        <taxon>Bacteria</taxon>
        <taxon>Candidatus Fervidibacterota</taxon>
        <taxon>Candidatus Fervidibacter</taxon>
    </lineage>
</organism>
<evidence type="ECO:0000259" key="8">
    <source>
        <dbReference type="SMART" id="SM00813"/>
    </source>
</evidence>
<keyword evidence="5 9" id="KW-0378">Hydrolase</keyword>
<evidence type="ECO:0000313" key="10">
    <source>
        <dbReference type="Proteomes" id="UP000236173"/>
    </source>
</evidence>
<evidence type="ECO:0000256" key="6">
    <source>
        <dbReference type="ARBA" id="ARBA00023180"/>
    </source>
</evidence>
<dbReference type="SMART" id="SM00813">
    <property type="entry name" value="Alpha-L-AF_C"/>
    <property type="match status" value="1"/>
</dbReference>
<sequence>MDEEKLRDKGVKRRVQRRHGVTALGFAGAMLAAFSGFSPPSQPAGETVVRLTINPAQVIHRVDEKIYAHFLEHIYHSVHGGLWGEMVWNRSFEEVPSEGLWSVDNGTLVQEAIAENVRLVFGDLRWSDYEFTLEAQKVDGHEGFLVLFRVQSDRDFYWLNLGGWDNTRHAIERGRTGQGRWRVVSPMVPGRIEAGHWYRIRLRCEGNRFQVWLNDHRLLDFTDNEAPILQGGVGVGTWNTRARFRNLKITALDGTVLFQGLPQVAPTPTARHWQVVGTGVFALTTDNPLNSQRCQLVACSDGEAGVRQAPMSVRAGEKYHGSVWVRGKAPNGLVVRLRDGRRTLAEQRLPAPIGTWREVTFTLTPRASANDAALELVALPPARVWLDQVSLMAESSRRTGGFRPDLLDALKGLRPTAIRWPGGCFASAYRWKDGIGPQHQRRTYPRPIWDDLEVNAFGTDEFIRLCRLVGAEPILVINIGTRLWNGANADEQAFLQDAMDWVEYCNGAATSRWGRMRAVNGHPEPYAVKLWEIDNETWHMGAEAYAEAVRRFVPALKKVDPTIKIIACGSGGLGEGALRWNRTLIERCAELIDYLSIHHYEDPNRFADGPAAFERFIRETAKIVANSRNPNIKLFVSEWNAQSTDWRTGLYAAGLLNVFERCGDVVEIASPALLMRHWRSGVRPDGQREWDNAFINFDHRTWFPAPNYVVMKLWRDHYAPFVVAMEGLAHPLNAIATKSADGKTVFIKVVNPSSQTVSAIWQIAADSLVVNAKASVVAPGDLSARNALTAPHRVRPRSAKTRHDGQTVQITLPPFSAAVVTVQLK</sequence>
<feature type="transmembrane region" description="Helical" evidence="7">
    <location>
        <begin position="21"/>
        <end position="38"/>
    </location>
</feature>
<evidence type="ECO:0000256" key="5">
    <source>
        <dbReference type="ARBA" id="ARBA00022801"/>
    </source>
</evidence>
<dbReference type="InterPro" id="IPR010720">
    <property type="entry name" value="Alpha-L-AF_C"/>
</dbReference>
<dbReference type="Gene3D" id="3.20.20.80">
    <property type="entry name" value="Glycosidases"/>
    <property type="match status" value="1"/>
</dbReference>
<name>A0A2H5X8Y3_9BACT</name>
<accession>A0A2H5X8Y3</accession>
<keyword evidence="7" id="KW-0812">Transmembrane</keyword>
<dbReference type="PANTHER" id="PTHR31776">
    <property type="entry name" value="ALPHA-L-ARABINOFURANOSIDASE 1"/>
    <property type="match status" value="1"/>
</dbReference>
<dbReference type="InterPro" id="IPR013320">
    <property type="entry name" value="ConA-like_dom_sf"/>
</dbReference>
<dbReference type="InterPro" id="IPR017853">
    <property type="entry name" value="GH"/>
</dbReference>
<dbReference type="Pfam" id="PF22848">
    <property type="entry name" value="ASD1_dom"/>
    <property type="match status" value="1"/>
</dbReference>